<sequence>MDILNNLHPMYIGIIVSSIIGYLLGSIPFALVIGKVFYGTDVREHGSGNLGGSNAGRVLGKKAAISVIALDVLKVVAASGISALLFDPMVSIWAGLFAAVGHCYPIFAGFRGGKAVATMFGFLLSCAIFTFQDPWMLLIPLAVFVVILVIFQMVSLASIFASITQAIYIYFITSAESIHVASILLAVLVIFRHRSNIKRIIDGNENKVSWLRKNK</sequence>
<feature type="transmembrane region" description="Helical" evidence="10">
    <location>
        <begin position="138"/>
        <end position="161"/>
    </location>
</feature>
<keyword evidence="1 10" id="KW-1003">Cell membrane</keyword>
<organism evidence="11 12">
    <name type="scientific">Breznakia blatticola</name>
    <dbReference type="NCBI Taxonomy" id="1754012"/>
    <lineage>
        <taxon>Bacteria</taxon>
        <taxon>Bacillati</taxon>
        <taxon>Bacillota</taxon>
        <taxon>Erysipelotrichia</taxon>
        <taxon>Erysipelotrichales</taxon>
        <taxon>Erysipelotrichaceae</taxon>
        <taxon>Breznakia</taxon>
    </lineage>
</organism>
<evidence type="ECO:0000256" key="9">
    <source>
        <dbReference type="ARBA" id="ARBA00023264"/>
    </source>
</evidence>
<comment type="similarity">
    <text evidence="10">Belongs to the PlsY family.</text>
</comment>
<gene>
    <name evidence="10" type="primary">plsY</name>
    <name evidence="11" type="ORF">EDD63_11013</name>
</gene>
<evidence type="ECO:0000313" key="12">
    <source>
        <dbReference type="Proteomes" id="UP000294743"/>
    </source>
</evidence>
<dbReference type="NCBIfam" id="TIGR00023">
    <property type="entry name" value="glycerol-3-phosphate 1-O-acyltransferase PlsY"/>
    <property type="match status" value="1"/>
</dbReference>
<dbReference type="UniPathway" id="UPA00085"/>
<feature type="transmembrane region" description="Helical" evidence="10">
    <location>
        <begin position="167"/>
        <end position="191"/>
    </location>
</feature>
<protein>
    <recommendedName>
        <fullName evidence="10">Glycerol-3-phosphate acyltransferase</fullName>
    </recommendedName>
    <alternativeName>
        <fullName evidence="10">Acyl-PO4 G3P acyltransferase</fullName>
    </alternativeName>
    <alternativeName>
        <fullName evidence="10">Acyl-phosphate--glycerol-3-phosphate acyltransferase</fullName>
    </alternativeName>
    <alternativeName>
        <fullName evidence="10">G3P acyltransferase</fullName>
        <shortName evidence="10">GPAT</shortName>
        <ecNumber evidence="10">2.3.1.275</ecNumber>
    </alternativeName>
    <alternativeName>
        <fullName evidence="10">Lysophosphatidic acid synthase</fullName>
        <shortName evidence="10">LPA synthase</shortName>
    </alternativeName>
</protein>
<keyword evidence="8 10" id="KW-0594">Phospholipid biosynthesis</keyword>
<keyword evidence="7 10" id="KW-0472">Membrane</keyword>
<comment type="function">
    <text evidence="10">Catalyzes the transfer of an acyl group from acyl-phosphate (acyl-PO(4)) to glycerol-3-phosphate (G3P) to form lysophosphatidic acid (LPA). This enzyme utilizes acyl-phosphate as fatty acyl donor, but not acyl-CoA or acyl-ACP.</text>
</comment>
<proteinExistence type="inferred from homology"/>
<comment type="catalytic activity">
    <reaction evidence="10">
        <text>an acyl phosphate + sn-glycerol 3-phosphate = a 1-acyl-sn-glycero-3-phosphate + phosphate</text>
        <dbReference type="Rhea" id="RHEA:34075"/>
        <dbReference type="ChEBI" id="CHEBI:43474"/>
        <dbReference type="ChEBI" id="CHEBI:57597"/>
        <dbReference type="ChEBI" id="CHEBI:57970"/>
        <dbReference type="ChEBI" id="CHEBI:59918"/>
        <dbReference type="EC" id="2.3.1.275"/>
    </reaction>
</comment>
<dbReference type="SMART" id="SM01207">
    <property type="entry name" value="G3P_acyltransf"/>
    <property type="match status" value="1"/>
</dbReference>
<keyword evidence="6 10" id="KW-0443">Lipid metabolism</keyword>
<keyword evidence="5 10" id="KW-1133">Transmembrane helix</keyword>
<accession>A0A4R7ZS22</accession>
<dbReference type="RefSeq" id="WP_243833734.1">
    <property type="nucleotide sequence ID" value="NZ_SODD01000010.1"/>
</dbReference>
<reference evidence="11 12" key="1">
    <citation type="submission" date="2019-03" db="EMBL/GenBank/DDBJ databases">
        <title>Genomic Encyclopedia of Type Strains, Phase IV (KMG-IV): sequencing the most valuable type-strain genomes for metagenomic binning, comparative biology and taxonomic classification.</title>
        <authorList>
            <person name="Goeker M."/>
        </authorList>
    </citation>
    <scope>NUCLEOTIDE SEQUENCE [LARGE SCALE GENOMIC DNA]</scope>
    <source>
        <strain evidence="11 12">DSM 28867</strain>
    </source>
</reference>
<feature type="transmembrane region" description="Helical" evidence="10">
    <location>
        <begin position="58"/>
        <end position="77"/>
    </location>
</feature>
<evidence type="ECO:0000256" key="7">
    <source>
        <dbReference type="ARBA" id="ARBA00023136"/>
    </source>
</evidence>
<evidence type="ECO:0000256" key="5">
    <source>
        <dbReference type="ARBA" id="ARBA00022989"/>
    </source>
</evidence>
<keyword evidence="2 10" id="KW-0444">Lipid biosynthesis</keyword>
<comment type="subcellular location">
    <subcellularLocation>
        <location evidence="10">Cell membrane</location>
        <topology evidence="10">Multi-pass membrane protein</topology>
    </subcellularLocation>
</comment>
<keyword evidence="3 10" id="KW-0808">Transferase</keyword>
<evidence type="ECO:0000256" key="3">
    <source>
        <dbReference type="ARBA" id="ARBA00022679"/>
    </source>
</evidence>
<evidence type="ECO:0000313" key="11">
    <source>
        <dbReference type="EMBL" id="TDW20793.1"/>
    </source>
</evidence>
<dbReference type="HAMAP" id="MF_01043">
    <property type="entry name" value="PlsY"/>
    <property type="match status" value="1"/>
</dbReference>
<dbReference type="Proteomes" id="UP000294743">
    <property type="component" value="Unassembled WGS sequence"/>
</dbReference>
<dbReference type="PANTHER" id="PTHR30309">
    <property type="entry name" value="INNER MEMBRANE PROTEIN YGIH"/>
    <property type="match status" value="1"/>
</dbReference>
<keyword evidence="11" id="KW-0012">Acyltransferase</keyword>
<evidence type="ECO:0000256" key="1">
    <source>
        <dbReference type="ARBA" id="ARBA00022475"/>
    </source>
</evidence>
<keyword evidence="12" id="KW-1185">Reference proteome</keyword>
<evidence type="ECO:0000256" key="6">
    <source>
        <dbReference type="ARBA" id="ARBA00023098"/>
    </source>
</evidence>
<evidence type="ECO:0000256" key="10">
    <source>
        <dbReference type="HAMAP-Rule" id="MF_01043"/>
    </source>
</evidence>
<evidence type="ECO:0000256" key="8">
    <source>
        <dbReference type="ARBA" id="ARBA00023209"/>
    </source>
</evidence>
<evidence type="ECO:0000256" key="4">
    <source>
        <dbReference type="ARBA" id="ARBA00022692"/>
    </source>
</evidence>
<feature type="transmembrane region" description="Helical" evidence="10">
    <location>
        <begin position="113"/>
        <end position="131"/>
    </location>
</feature>
<evidence type="ECO:0000256" key="2">
    <source>
        <dbReference type="ARBA" id="ARBA00022516"/>
    </source>
</evidence>
<feature type="transmembrane region" description="Helical" evidence="10">
    <location>
        <begin position="12"/>
        <end position="38"/>
    </location>
</feature>
<comment type="subunit">
    <text evidence="10">Probably interacts with PlsX.</text>
</comment>
<dbReference type="EC" id="2.3.1.275" evidence="10"/>
<comment type="caution">
    <text evidence="11">The sequence shown here is derived from an EMBL/GenBank/DDBJ whole genome shotgun (WGS) entry which is preliminary data.</text>
</comment>
<dbReference type="PANTHER" id="PTHR30309:SF0">
    <property type="entry name" value="GLYCEROL-3-PHOSPHATE ACYLTRANSFERASE-RELATED"/>
    <property type="match status" value="1"/>
</dbReference>
<dbReference type="GO" id="GO:0043772">
    <property type="term" value="F:acyl-phosphate glycerol-3-phosphate acyltransferase activity"/>
    <property type="evidence" value="ECO:0007669"/>
    <property type="project" value="UniProtKB-UniRule"/>
</dbReference>
<dbReference type="GO" id="GO:0005886">
    <property type="term" value="C:plasma membrane"/>
    <property type="evidence" value="ECO:0007669"/>
    <property type="project" value="UniProtKB-SubCell"/>
</dbReference>
<comment type="pathway">
    <text evidence="10">Lipid metabolism; phospholipid metabolism.</text>
</comment>
<dbReference type="InterPro" id="IPR003811">
    <property type="entry name" value="G3P_acylTferase_PlsY"/>
</dbReference>
<dbReference type="AlphaFoldDB" id="A0A4R7ZS22"/>
<keyword evidence="9 10" id="KW-1208">Phospholipid metabolism</keyword>
<dbReference type="EMBL" id="SODD01000010">
    <property type="protein sequence ID" value="TDW20793.1"/>
    <property type="molecule type" value="Genomic_DNA"/>
</dbReference>
<keyword evidence="4 10" id="KW-0812">Transmembrane</keyword>
<name>A0A4R7ZS22_9FIRM</name>
<dbReference type="GO" id="GO:0008654">
    <property type="term" value="P:phospholipid biosynthetic process"/>
    <property type="evidence" value="ECO:0007669"/>
    <property type="project" value="UniProtKB-UniRule"/>
</dbReference>
<dbReference type="Pfam" id="PF02660">
    <property type="entry name" value="G3P_acyltransf"/>
    <property type="match status" value="1"/>
</dbReference>